<reference evidence="1" key="1">
    <citation type="submission" date="2022-03" db="EMBL/GenBank/DDBJ databases">
        <authorList>
            <person name="Martin C."/>
        </authorList>
    </citation>
    <scope>NUCLEOTIDE SEQUENCE</scope>
</reference>
<name>A0A8J1Y1K7_OWEFU</name>
<dbReference type="GO" id="GO:0008061">
    <property type="term" value="F:chitin binding"/>
    <property type="evidence" value="ECO:0007669"/>
    <property type="project" value="InterPro"/>
</dbReference>
<dbReference type="PROSITE" id="PS50940">
    <property type="entry name" value="CHIT_BIND_II"/>
    <property type="match status" value="2"/>
</dbReference>
<comment type="caution">
    <text evidence="1">The sequence shown here is derived from an EMBL/GenBank/DDBJ whole genome shotgun (WGS) entry which is preliminary data.</text>
</comment>
<accession>A0A8J1Y1K7</accession>
<dbReference type="AlphaFoldDB" id="A0A8J1Y1K7"/>
<organism evidence="1 2">
    <name type="scientific">Owenia fusiformis</name>
    <name type="common">Polychaete worm</name>
    <dbReference type="NCBI Taxonomy" id="6347"/>
    <lineage>
        <taxon>Eukaryota</taxon>
        <taxon>Metazoa</taxon>
        <taxon>Spiralia</taxon>
        <taxon>Lophotrochozoa</taxon>
        <taxon>Annelida</taxon>
        <taxon>Polychaeta</taxon>
        <taxon>Sedentaria</taxon>
        <taxon>Canalipalpata</taxon>
        <taxon>Sabellida</taxon>
        <taxon>Oweniida</taxon>
        <taxon>Oweniidae</taxon>
        <taxon>Owenia</taxon>
    </lineage>
</organism>
<dbReference type="Proteomes" id="UP000749559">
    <property type="component" value="Unassembled WGS sequence"/>
</dbReference>
<dbReference type="SMART" id="SM00494">
    <property type="entry name" value="ChtBD2"/>
    <property type="match status" value="2"/>
</dbReference>
<evidence type="ECO:0000313" key="1">
    <source>
        <dbReference type="EMBL" id="CAH1780965.1"/>
    </source>
</evidence>
<sequence>MVPLILLFVCSAFASGPPVATNPDDCIANLGYLNGIDFGEDCCSFVVCDNTRLNKTGYVGKCMGGTGWNDALKVCDDKKYLDNCDPVNDCDVPSRTTALCSAPQPTGTTCCLGQRPGRDFPGFEPVFTIGSDEFHYIRGNDRGEGVCPNGMIFSLDSCACEEVPGELLPPCDNLGGYFFDNPEDPCCSYLQCYPNRTAFEVIACMPPSVWNSVNKTCDIKQNVMDCMNAMCGPEMTDPPCDDPPSIGDCCQSGNYFEGSDDPIQYLIVEGPAASERLQCCPLDMQGNQLEFNSDPDVCACELPADF</sequence>
<dbReference type="EMBL" id="CAIIXF020000004">
    <property type="protein sequence ID" value="CAH1780965.1"/>
    <property type="molecule type" value="Genomic_DNA"/>
</dbReference>
<proteinExistence type="predicted"/>
<dbReference type="InterPro" id="IPR002557">
    <property type="entry name" value="Chitin-bd_dom"/>
</dbReference>
<gene>
    <name evidence="1" type="ORF">OFUS_LOCUS7595</name>
</gene>
<dbReference type="GO" id="GO:0005576">
    <property type="term" value="C:extracellular region"/>
    <property type="evidence" value="ECO:0007669"/>
    <property type="project" value="InterPro"/>
</dbReference>
<protein>
    <submittedName>
        <fullName evidence="1">Uncharacterized protein</fullName>
    </submittedName>
</protein>
<evidence type="ECO:0000313" key="2">
    <source>
        <dbReference type="Proteomes" id="UP000749559"/>
    </source>
</evidence>
<keyword evidence="2" id="KW-1185">Reference proteome</keyword>